<feature type="transmembrane region" description="Helical" evidence="1">
    <location>
        <begin position="85"/>
        <end position="107"/>
    </location>
</feature>
<comment type="caution">
    <text evidence="2">The sequence shown here is derived from an EMBL/GenBank/DDBJ whole genome shotgun (WGS) entry which is preliminary data.</text>
</comment>
<proteinExistence type="predicted"/>
<dbReference type="AlphaFoldDB" id="A0A6A0AUR1"/>
<organism evidence="2 4">
    <name type="scientific">Streptomyces pacificus</name>
    <dbReference type="NCBI Taxonomy" id="2705029"/>
    <lineage>
        <taxon>Bacteria</taxon>
        <taxon>Bacillati</taxon>
        <taxon>Actinomycetota</taxon>
        <taxon>Actinomycetes</taxon>
        <taxon>Kitasatosporales</taxon>
        <taxon>Streptomycetaceae</taxon>
        <taxon>Streptomyces</taxon>
    </lineage>
</organism>
<name>A0A6A0AUR1_9ACTN</name>
<feature type="transmembrane region" description="Helical" evidence="1">
    <location>
        <begin position="45"/>
        <end position="65"/>
    </location>
</feature>
<keyword evidence="1" id="KW-1133">Transmembrane helix</keyword>
<sequence>MYLAAPSAGGAVFGAVGAGGISLVLAALLVLGVKGKGKVKLKDNPAVIFAFLAGTAFSAAGKIWANPERLISQGLTGLGVGTGSGGAFGDVGVGAVCLLLVVIILCAPLSPGLSASLGLISAVVFPLAGDSTIWAAPVELAMAILAMVAA</sequence>
<protein>
    <submittedName>
        <fullName evidence="2">Uncharacterized protein</fullName>
    </submittedName>
</protein>
<feature type="transmembrane region" description="Helical" evidence="1">
    <location>
        <begin position="12"/>
        <end position="33"/>
    </location>
</feature>
<evidence type="ECO:0000313" key="2">
    <source>
        <dbReference type="EMBL" id="GFH36616.1"/>
    </source>
</evidence>
<keyword evidence="4" id="KW-1185">Reference proteome</keyword>
<keyword evidence="1" id="KW-0472">Membrane</keyword>
<feature type="transmembrane region" description="Helical" evidence="1">
    <location>
        <begin position="119"/>
        <end position="149"/>
    </location>
</feature>
<dbReference type="Proteomes" id="UP000484988">
    <property type="component" value="Unassembled WGS sequence"/>
</dbReference>
<evidence type="ECO:0000256" key="1">
    <source>
        <dbReference type="SAM" id="Phobius"/>
    </source>
</evidence>
<keyword evidence="1" id="KW-0812">Transmembrane</keyword>
<reference evidence="2 4" key="1">
    <citation type="submission" date="2020-02" db="EMBL/GenBank/DDBJ databases">
        <title>Whole Genome Shotgun Sequence of Streptomyces sp. strain CWH03.</title>
        <authorList>
            <person name="Dohra H."/>
            <person name="Kodani S."/>
            <person name="Yamamura H."/>
        </authorList>
    </citation>
    <scope>NUCLEOTIDE SEQUENCE [LARGE SCALE GENOMIC DNA]</scope>
    <source>
        <strain evidence="2 4">CWH03</strain>
    </source>
</reference>
<evidence type="ECO:0000313" key="3">
    <source>
        <dbReference type="EMBL" id="GFH38894.1"/>
    </source>
</evidence>
<dbReference type="EMBL" id="BLLG01000006">
    <property type="protein sequence ID" value="GFH36616.1"/>
    <property type="molecule type" value="Genomic_DNA"/>
</dbReference>
<gene>
    <name evidence="2" type="ORF">SCWH03_28470</name>
    <name evidence="3" type="ORF">SCWH03_51570</name>
</gene>
<dbReference type="EMBL" id="BLLG01000021">
    <property type="protein sequence ID" value="GFH38894.1"/>
    <property type="molecule type" value="Genomic_DNA"/>
</dbReference>
<dbReference type="RefSeq" id="WP_173264452.1">
    <property type="nucleotide sequence ID" value="NZ_BLLG01000006.1"/>
</dbReference>
<accession>A0A6A0AUR1</accession>
<evidence type="ECO:0000313" key="4">
    <source>
        <dbReference type="Proteomes" id="UP000484988"/>
    </source>
</evidence>